<dbReference type="GO" id="GO:0005829">
    <property type="term" value="C:cytosol"/>
    <property type="evidence" value="ECO:0007669"/>
    <property type="project" value="TreeGrafter"/>
</dbReference>
<evidence type="ECO:0000256" key="5">
    <source>
        <dbReference type="ARBA" id="ARBA00023167"/>
    </source>
</evidence>
<evidence type="ECO:0000313" key="7">
    <source>
        <dbReference type="EMBL" id="SCP96346.1"/>
    </source>
</evidence>
<dbReference type="InterPro" id="IPR010049">
    <property type="entry name" value="MTA_SAH_Nsdase"/>
</dbReference>
<evidence type="ECO:0000259" key="6">
    <source>
        <dbReference type="Pfam" id="PF01048"/>
    </source>
</evidence>
<feature type="domain" description="Nucleoside phosphorylase" evidence="6">
    <location>
        <begin position="3"/>
        <end position="229"/>
    </location>
</feature>
<name>A0A1D3TRK9_9FIRM</name>
<proteinExistence type="predicted"/>
<evidence type="ECO:0000256" key="2">
    <source>
        <dbReference type="ARBA" id="ARBA00011974"/>
    </source>
</evidence>
<dbReference type="GO" id="GO:0009164">
    <property type="term" value="P:nucleoside catabolic process"/>
    <property type="evidence" value="ECO:0007669"/>
    <property type="project" value="InterPro"/>
</dbReference>
<dbReference type="GO" id="GO:0008930">
    <property type="term" value="F:methylthioadenosine nucleosidase activity"/>
    <property type="evidence" value="ECO:0007669"/>
    <property type="project" value="InterPro"/>
</dbReference>
<dbReference type="Proteomes" id="UP000199315">
    <property type="component" value="Unassembled WGS sequence"/>
</dbReference>
<dbReference type="STRING" id="1619234.SAMN05421730_1004121"/>
<dbReference type="GO" id="GO:0008782">
    <property type="term" value="F:adenosylhomocysteine nucleosidase activity"/>
    <property type="evidence" value="ECO:0007669"/>
    <property type="project" value="UniProtKB-EC"/>
</dbReference>
<dbReference type="GO" id="GO:0019509">
    <property type="term" value="P:L-methionine salvage from methylthioadenosine"/>
    <property type="evidence" value="ECO:0007669"/>
    <property type="project" value="UniProtKB-UniPathway"/>
</dbReference>
<dbReference type="NCBIfam" id="NF004079">
    <property type="entry name" value="PRK05584.1"/>
    <property type="match status" value="1"/>
</dbReference>
<dbReference type="InterPro" id="IPR000845">
    <property type="entry name" value="Nucleoside_phosphorylase_d"/>
</dbReference>
<protein>
    <recommendedName>
        <fullName evidence="2">adenosylhomocysteine nucleosidase</fullName>
        <ecNumber evidence="2">3.2.2.9</ecNumber>
    </recommendedName>
</protein>
<dbReference type="PANTHER" id="PTHR46832">
    <property type="entry name" value="5'-METHYLTHIOADENOSINE/S-ADENOSYLHOMOCYSTEINE NUCLEOSIDASE"/>
    <property type="match status" value="1"/>
</dbReference>
<reference evidence="7 8" key="1">
    <citation type="submission" date="2016-09" db="EMBL/GenBank/DDBJ databases">
        <authorList>
            <person name="Capua I."/>
            <person name="De Benedictis P."/>
            <person name="Joannis T."/>
            <person name="Lombin L.H."/>
            <person name="Cattoli G."/>
        </authorList>
    </citation>
    <scope>NUCLEOTIDE SEQUENCE [LARGE SCALE GENOMIC DNA]</scope>
    <source>
        <strain evidence="7 8">GluBS11</strain>
    </source>
</reference>
<dbReference type="PANTHER" id="PTHR46832:SF1">
    <property type="entry name" value="5'-METHYLTHIOADENOSINE_S-ADENOSYLHOMOCYSTEINE NUCLEOSIDASE"/>
    <property type="match status" value="1"/>
</dbReference>
<sequence length="232" mass="25200">MNRLGIIGAMEEEVEKLKELMDVKEVVKKASMEFYRGTLKGREAVVVRSGIGKVNAAVCTQILVDLFDVDAVINTGIAGSLQNRINIGDIVISSDALQHDVDATGFGYPLGEIPRMETLDFKADPVLVEAAKAACEEANPDISTFVGRIVSGDQFVSDKAVKEKLVENFQGYCTEMEGAAIAQAAYLNNVPFVIIRAISDKADDSATMDYPAFEKQAIIHSVRLVENLVSRL</sequence>
<evidence type="ECO:0000256" key="1">
    <source>
        <dbReference type="ARBA" id="ARBA00004945"/>
    </source>
</evidence>
<dbReference type="EMBL" id="FMKA01000004">
    <property type="protein sequence ID" value="SCP96346.1"/>
    <property type="molecule type" value="Genomic_DNA"/>
</dbReference>
<dbReference type="AlphaFoldDB" id="A0A1D3TRK9"/>
<dbReference type="SUPFAM" id="SSF53167">
    <property type="entry name" value="Purine and uridine phosphorylases"/>
    <property type="match status" value="1"/>
</dbReference>
<keyword evidence="5" id="KW-0486">Methionine biosynthesis</keyword>
<keyword evidence="4" id="KW-0378">Hydrolase</keyword>
<evidence type="ECO:0000313" key="8">
    <source>
        <dbReference type="Proteomes" id="UP000199315"/>
    </source>
</evidence>
<keyword evidence="8" id="KW-1185">Reference proteome</keyword>
<evidence type="ECO:0000256" key="4">
    <source>
        <dbReference type="ARBA" id="ARBA00022801"/>
    </source>
</evidence>
<dbReference type="Gene3D" id="3.40.50.1580">
    <property type="entry name" value="Nucleoside phosphorylase domain"/>
    <property type="match status" value="1"/>
</dbReference>
<dbReference type="InterPro" id="IPR035994">
    <property type="entry name" value="Nucleoside_phosphorylase_sf"/>
</dbReference>
<organism evidence="7 8">
    <name type="scientific">Anaerobium acetethylicum</name>
    <dbReference type="NCBI Taxonomy" id="1619234"/>
    <lineage>
        <taxon>Bacteria</taxon>
        <taxon>Bacillati</taxon>
        <taxon>Bacillota</taxon>
        <taxon>Clostridia</taxon>
        <taxon>Lachnospirales</taxon>
        <taxon>Lachnospiraceae</taxon>
        <taxon>Anaerobium</taxon>
    </lineage>
</organism>
<dbReference type="GO" id="GO:0019284">
    <property type="term" value="P:L-methionine salvage from S-adenosylmethionine"/>
    <property type="evidence" value="ECO:0007669"/>
    <property type="project" value="TreeGrafter"/>
</dbReference>
<dbReference type="CDD" id="cd09008">
    <property type="entry name" value="MTAN"/>
    <property type="match status" value="1"/>
</dbReference>
<dbReference type="EC" id="3.2.2.9" evidence="2"/>
<gene>
    <name evidence="7" type="ORF">SAMN05421730_1004121</name>
</gene>
<evidence type="ECO:0000256" key="3">
    <source>
        <dbReference type="ARBA" id="ARBA00022605"/>
    </source>
</evidence>
<dbReference type="NCBIfam" id="TIGR01704">
    <property type="entry name" value="MTA_SAH-Nsdase"/>
    <property type="match status" value="1"/>
</dbReference>
<dbReference type="OrthoDB" id="9792278at2"/>
<dbReference type="UniPathway" id="UPA00904">
    <property type="reaction ID" value="UER00871"/>
</dbReference>
<dbReference type="RefSeq" id="WP_091231481.1">
    <property type="nucleotide sequence ID" value="NZ_FMKA01000004.1"/>
</dbReference>
<keyword evidence="3" id="KW-0028">Amino-acid biosynthesis</keyword>
<accession>A0A1D3TRK9</accession>
<comment type="pathway">
    <text evidence="1">Amino-acid biosynthesis; L-methionine biosynthesis via salvage pathway; S-methyl-5-thio-alpha-D-ribose 1-phosphate from S-methyl-5'-thioadenosine (hydrolase route): step 1/2.</text>
</comment>
<dbReference type="Pfam" id="PF01048">
    <property type="entry name" value="PNP_UDP_1"/>
    <property type="match status" value="1"/>
</dbReference>